<dbReference type="InterPro" id="IPR013078">
    <property type="entry name" value="His_Pase_superF_clade-1"/>
</dbReference>
<dbReference type="CDD" id="cd07040">
    <property type="entry name" value="HP"/>
    <property type="match status" value="1"/>
</dbReference>
<dbReference type="EMBL" id="JAUOZU010000012">
    <property type="protein sequence ID" value="MDO6965604.1"/>
    <property type="molecule type" value="Genomic_DNA"/>
</dbReference>
<accession>A0ABT8YQP1</accession>
<keyword evidence="2" id="KW-1185">Reference proteome</keyword>
<comment type="caution">
    <text evidence="1">The sequence shown here is derived from an EMBL/GenBank/DDBJ whole genome shotgun (WGS) entry which is preliminary data.</text>
</comment>
<dbReference type="RefSeq" id="WP_304377537.1">
    <property type="nucleotide sequence ID" value="NZ_JAUOZU010000012.1"/>
</dbReference>
<reference evidence="1" key="1">
    <citation type="journal article" date="2015" name="Int. J. Syst. Evol. Microbiol.">
        <title>Rhizobium alvei sp. nov., isolated from a freshwater river.</title>
        <authorList>
            <person name="Sheu S.Y."/>
            <person name="Huang H.W."/>
            <person name="Young C.C."/>
            <person name="Chen W.M."/>
        </authorList>
    </citation>
    <scope>NUCLEOTIDE SEQUENCE</scope>
    <source>
        <strain evidence="1">TNR-22</strain>
    </source>
</reference>
<dbReference type="Pfam" id="PF00300">
    <property type="entry name" value="His_Phos_1"/>
    <property type="match status" value="1"/>
</dbReference>
<dbReference type="SUPFAM" id="SSF53254">
    <property type="entry name" value="Phosphoglycerate mutase-like"/>
    <property type="match status" value="1"/>
</dbReference>
<proteinExistence type="predicted"/>
<dbReference type="InterPro" id="IPR029033">
    <property type="entry name" value="His_PPase_superfam"/>
</dbReference>
<dbReference type="Proteomes" id="UP001174932">
    <property type="component" value="Unassembled WGS sequence"/>
</dbReference>
<sequence length="202" mass="22095">MFGFYVTHPQVMIDPSVPVPRWSLSPLGKARAEAAAKMPWVAKLGRIVASEETKAIETAEIMARRAGLSVEILPHSGENDRSATGFLVPAEFEKAADRFFAYPSDSFRGWERACDAQARIVGAVDRLLSNHDPDIPIAIVGHGGVGTLLKCHLGGVPIARDRDQPAGGGNLYAFRLADRSLACDWKPFDEWEGPEKWMPKTV</sequence>
<gene>
    <name evidence="1" type="ORF">Q4481_16690</name>
</gene>
<protein>
    <submittedName>
        <fullName evidence="1">Histidine phosphatase family protein</fullName>
    </submittedName>
</protein>
<evidence type="ECO:0000313" key="2">
    <source>
        <dbReference type="Proteomes" id="UP001174932"/>
    </source>
</evidence>
<organism evidence="1 2">
    <name type="scientific">Rhizobium alvei</name>
    <dbReference type="NCBI Taxonomy" id="1132659"/>
    <lineage>
        <taxon>Bacteria</taxon>
        <taxon>Pseudomonadati</taxon>
        <taxon>Pseudomonadota</taxon>
        <taxon>Alphaproteobacteria</taxon>
        <taxon>Hyphomicrobiales</taxon>
        <taxon>Rhizobiaceae</taxon>
        <taxon>Rhizobium/Agrobacterium group</taxon>
        <taxon>Rhizobium</taxon>
    </lineage>
</organism>
<evidence type="ECO:0000313" key="1">
    <source>
        <dbReference type="EMBL" id="MDO6965604.1"/>
    </source>
</evidence>
<reference evidence="1" key="2">
    <citation type="submission" date="2023-07" db="EMBL/GenBank/DDBJ databases">
        <authorList>
            <person name="Shen H."/>
        </authorList>
    </citation>
    <scope>NUCLEOTIDE SEQUENCE</scope>
    <source>
        <strain evidence="1">TNR-22</strain>
    </source>
</reference>
<name>A0ABT8YQP1_9HYPH</name>
<dbReference type="Gene3D" id="3.40.50.1240">
    <property type="entry name" value="Phosphoglycerate mutase-like"/>
    <property type="match status" value="1"/>
</dbReference>